<dbReference type="EMBL" id="KV425613">
    <property type="protein sequence ID" value="KZT20916.1"/>
    <property type="molecule type" value="Genomic_DNA"/>
</dbReference>
<feature type="region of interest" description="Disordered" evidence="3">
    <location>
        <begin position="1"/>
        <end position="32"/>
    </location>
</feature>
<protein>
    <submittedName>
        <fullName evidence="4">Inhibitor of apoptosis repeat-containing protein</fullName>
    </submittedName>
</protein>
<evidence type="ECO:0000313" key="4">
    <source>
        <dbReference type="EMBL" id="KZT20916.1"/>
    </source>
</evidence>
<dbReference type="SMART" id="SM00238">
    <property type="entry name" value="BIR"/>
    <property type="match status" value="2"/>
</dbReference>
<organism evidence="4 5">
    <name type="scientific">Neolentinus lepideus HHB14362 ss-1</name>
    <dbReference type="NCBI Taxonomy" id="1314782"/>
    <lineage>
        <taxon>Eukaryota</taxon>
        <taxon>Fungi</taxon>
        <taxon>Dikarya</taxon>
        <taxon>Basidiomycota</taxon>
        <taxon>Agaricomycotina</taxon>
        <taxon>Agaricomycetes</taxon>
        <taxon>Gloeophyllales</taxon>
        <taxon>Gloeophyllaceae</taxon>
        <taxon>Neolentinus</taxon>
    </lineage>
</organism>
<dbReference type="PROSITE" id="PS50143">
    <property type="entry name" value="BIR_REPEAT_2"/>
    <property type="match status" value="2"/>
</dbReference>
<dbReference type="SUPFAM" id="SSF57924">
    <property type="entry name" value="Inhibitor of apoptosis (IAP) repeat"/>
    <property type="match status" value="2"/>
</dbReference>
<name>A0A165PEA2_9AGAM</name>
<dbReference type="PANTHER" id="PTHR46771">
    <property type="entry name" value="DETERIN"/>
    <property type="match status" value="1"/>
</dbReference>
<dbReference type="OrthoDB" id="2196114at2759"/>
<feature type="compositionally biased region" description="Pro residues" evidence="3">
    <location>
        <begin position="242"/>
        <end position="251"/>
    </location>
</feature>
<dbReference type="PANTHER" id="PTHR46771:SF5">
    <property type="entry name" value="DETERIN"/>
    <property type="match status" value="1"/>
</dbReference>
<keyword evidence="1" id="KW-0479">Metal-binding</keyword>
<dbReference type="STRING" id="1314782.A0A165PEA2"/>
<reference evidence="4 5" key="1">
    <citation type="journal article" date="2016" name="Mol. Biol. Evol.">
        <title>Comparative Genomics of Early-Diverging Mushroom-Forming Fungi Provides Insights into the Origins of Lignocellulose Decay Capabilities.</title>
        <authorList>
            <person name="Nagy L.G."/>
            <person name="Riley R."/>
            <person name="Tritt A."/>
            <person name="Adam C."/>
            <person name="Daum C."/>
            <person name="Floudas D."/>
            <person name="Sun H."/>
            <person name="Yadav J.S."/>
            <person name="Pangilinan J."/>
            <person name="Larsson K.H."/>
            <person name="Matsuura K."/>
            <person name="Barry K."/>
            <person name="Labutti K."/>
            <person name="Kuo R."/>
            <person name="Ohm R.A."/>
            <person name="Bhattacharya S.S."/>
            <person name="Shirouzu T."/>
            <person name="Yoshinaga Y."/>
            <person name="Martin F.M."/>
            <person name="Grigoriev I.V."/>
            <person name="Hibbett D.S."/>
        </authorList>
    </citation>
    <scope>NUCLEOTIDE SEQUENCE [LARGE SCALE GENOMIC DNA]</scope>
    <source>
        <strain evidence="4 5">HHB14362 ss-1</strain>
    </source>
</reference>
<dbReference type="Pfam" id="PF00653">
    <property type="entry name" value="BIR"/>
    <property type="match status" value="2"/>
</dbReference>
<sequence length="301" mass="34717">MASMQVLQDRIDSFKPKRTTKKSSSSQKWPHSASFKAIPQSLAEAGFYFTPWSEDKDNVTCYMCKKQLNDWDKEDDPFNVHWEKCRDSCAWAAVRCGLEEDVDGEGNFIATDPKRLPTSKAMEKARLETFRAFESWPHDAVKGHGANSKKMAKAGFVYTPQSDGDDTASCLYCDISLSGWDPEDEPMCVHSPLLYSFQSHICSLVTSLFFTTPLHYLHFDSLSAVKNIVNALPGTRRRVFSSPPPLPLRPPPRTHKALPWPLQLRVRSRPRKRRRRRRDRDHVGARRHRTRNSKRKKQTRR</sequence>
<dbReference type="GO" id="GO:0046872">
    <property type="term" value="F:metal ion binding"/>
    <property type="evidence" value="ECO:0007669"/>
    <property type="project" value="UniProtKB-KW"/>
</dbReference>
<dbReference type="Proteomes" id="UP000076761">
    <property type="component" value="Unassembled WGS sequence"/>
</dbReference>
<gene>
    <name evidence="4" type="ORF">NEOLEDRAFT_1074584</name>
</gene>
<proteinExistence type="predicted"/>
<evidence type="ECO:0000256" key="3">
    <source>
        <dbReference type="SAM" id="MobiDB-lite"/>
    </source>
</evidence>
<dbReference type="InterPro" id="IPR001370">
    <property type="entry name" value="BIR_rpt"/>
</dbReference>
<accession>A0A165PEA2</accession>
<dbReference type="Gene3D" id="1.10.1170.10">
    <property type="entry name" value="Inhibitor Of Apoptosis Protein (2mihbC-IAP-1), Chain A"/>
    <property type="match status" value="2"/>
</dbReference>
<dbReference type="InterPro" id="IPR051190">
    <property type="entry name" value="Baculoviral_IAP"/>
</dbReference>
<keyword evidence="5" id="KW-1185">Reference proteome</keyword>
<feature type="region of interest" description="Disordered" evidence="3">
    <location>
        <begin position="239"/>
        <end position="301"/>
    </location>
</feature>
<dbReference type="InParanoid" id="A0A165PEA2"/>
<keyword evidence="2" id="KW-0862">Zinc</keyword>
<dbReference type="AlphaFoldDB" id="A0A165PEA2"/>
<feature type="compositionally biased region" description="Basic residues" evidence="3">
    <location>
        <begin position="266"/>
        <end position="301"/>
    </location>
</feature>
<evidence type="ECO:0000313" key="5">
    <source>
        <dbReference type="Proteomes" id="UP000076761"/>
    </source>
</evidence>
<evidence type="ECO:0000256" key="1">
    <source>
        <dbReference type="ARBA" id="ARBA00022723"/>
    </source>
</evidence>
<evidence type="ECO:0000256" key="2">
    <source>
        <dbReference type="ARBA" id="ARBA00022833"/>
    </source>
</evidence>